<dbReference type="GO" id="GO:0004896">
    <property type="term" value="F:cytokine receptor activity"/>
    <property type="evidence" value="ECO:0007669"/>
    <property type="project" value="InterPro"/>
</dbReference>
<dbReference type="InterPro" id="IPR003961">
    <property type="entry name" value="FN3_dom"/>
</dbReference>
<dbReference type="Proteomes" id="UP001295444">
    <property type="component" value="Chromosome 07"/>
</dbReference>
<dbReference type="InterPro" id="IPR013783">
    <property type="entry name" value="Ig-like_fold"/>
</dbReference>
<dbReference type="Gene3D" id="2.60.40.10">
    <property type="entry name" value="Immunoglobulins"/>
    <property type="match status" value="1"/>
</dbReference>
<sequence>MNPPFNLSMNFTNDQYVIEWSVDEELQYFFIESLQCEVEFKLKNSAWEKAIVKTVVSTSIEIKPSELEKAARYVVRLRCKSIDDENDDSYKSKWSDWSSELHFTTLSPGISNVSRHDQKLLTAVKVLFMENIPSAAKFFQPLYQEHNGNFQDWTKSQNIQFQKNWRSQSNTDIDISSMAVLHLHNETMSHVELLTPLSSMDTSLKKDICGSPAHCYMSEQEDAFSSEVYPSLFQVLNDYGNQQNNMSYLHFRDSYVSYDINDVTINL</sequence>
<dbReference type="CDD" id="cd00063">
    <property type="entry name" value="FN3"/>
    <property type="match status" value="1"/>
</dbReference>
<keyword evidence="10" id="KW-1185">Reference proteome</keyword>
<keyword evidence="6" id="KW-1015">Disulfide bond</keyword>
<evidence type="ECO:0000256" key="6">
    <source>
        <dbReference type="ARBA" id="ARBA00023157"/>
    </source>
</evidence>
<protein>
    <submittedName>
        <fullName evidence="9">Interleukin-9 receptor-like</fullName>
    </submittedName>
</protein>
<dbReference type="GO" id="GO:0016064">
    <property type="term" value="P:immunoglobulin mediated immune response"/>
    <property type="evidence" value="ECO:0007669"/>
    <property type="project" value="TreeGrafter"/>
</dbReference>
<evidence type="ECO:0000256" key="8">
    <source>
        <dbReference type="ARBA" id="ARBA00023180"/>
    </source>
</evidence>
<dbReference type="InterPro" id="IPR003531">
    <property type="entry name" value="Hempt_rcpt_S_F1_CS"/>
</dbReference>
<dbReference type="InterPro" id="IPR036116">
    <property type="entry name" value="FN3_sf"/>
</dbReference>
<name>A0AAD1WFJ2_PELCU</name>
<keyword evidence="8" id="KW-0325">Glycoprotein</keyword>
<organism evidence="9 10">
    <name type="scientific">Pelobates cultripes</name>
    <name type="common">Western spadefoot toad</name>
    <dbReference type="NCBI Taxonomy" id="61616"/>
    <lineage>
        <taxon>Eukaryota</taxon>
        <taxon>Metazoa</taxon>
        <taxon>Chordata</taxon>
        <taxon>Craniata</taxon>
        <taxon>Vertebrata</taxon>
        <taxon>Euteleostomi</taxon>
        <taxon>Amphibia</taxon>
        <taxon>Batrachia</taxon>
        <taxon>Anura</taxon>
        <taxon>Pelobatoidea</taxon>
        <taxon>Pelobatidae</taxon>
        <taxon>Pelobates</taxon>
    </lineage>
</organism>
<comment type="subcellular location">
    <subcellularLocation>
        <location evidence="1">Membrane</location>
        <topology evidence="1">Single-pass type I membrane protein</topology>
    </subcellularLocation>
</comment>
<evidence type="ECO:0000256" key="4">
    <source>
        <dbReference type="ARBA" id="ARBA00022989"/>
    </source>
</evidence>
<dbReference type="PANTHER" id="PTHR23037:SF22">
    <property type="entry name" value="CYTOKINE RECEPTOR COMMON SUBUNIT BETA"/>
    <property type="match status" value="1"/>
</dbReference>
<keyword evidence="5" id="KW-0472">Membrane</keyword>
<keyword evidence="7 9" id="KW-0675">Receptor</keyword>
<evidence type="ECO:0000256" key="1">
    <source>
        <dbReference type="ARBA" id="ARBA00004479"/>
    </source>
</evidence>
<dbReference type="AlphaFoldDB" id="A0AAD1WFJ2"/>
<evidence type="ECO:0000313" key="9">
    <source>
        <dbReference type="EMBL" id="CAH2307267.1"/>
    </source>
</evidence>
<evidence type="ECO:0000313" key="10">
    <source>
        <dbReference type="Proteomes" id="UP001295444"/>
    </source>
</evidence>
<dbReference type="GO" id="GO:0009897">
    <property type="term" value="C:external side of plasma membrane"/>
    <property type="evidence" value="ECO:0007669"/>
    <property type="project" value="TreeGrafter"/>
</dbReference>
<dbReference type="EMBL" id="OW240918">
    <property type="protein sequence ID" value="CAH2307267.1"/>
    <property type="molecule type" value="Genomic_DNA"/>
</dbReference>
<evidence type="ECO:0000256" key="5">
    <source>
        <dbReference type="ARBA" id="ARBA00023136"/>
    </source>
</evidence>
<accession>A0AAD1WFJ2</accession>
<keyword evidence="4" id="KW-1133">Transmembrane helix</keyword>
<evidence type="ECO:0000256" key="3">
    <source>
        <dbReference type="ARBA" id="ARBA00022729"/>
    </source>
</evidence>
<evidence type="ECO:0000256" key="7">
    <source>
        <dbReference type="ARBA" id="ARBA00023170"/>
    </source>
</evidence>
<proteinExistence type="predicted"/>
<dbReference type="SUPFAM" id="SSF49265">
    <property type="entry name" value="Fibronectin type III"/>
    <property type="match status" value="1"/>
</dbReference>
<evidence type="ECO:0000256" key="2">
    <source>
        <dbReference type="ARBA" id="ARBA00022692"/>
    </source>
</evidence>
<dbReference type="PANTHER" id="PTHR23037">
    <property type="entry name" value="CYTOKINE RECEPTOR"/>
    <property type="match status" value="1"/>
</dbReference>
<reference evidence="9" key="1">
    <citation type="submission" date="2022-03" db="EMBL/GenBank/DDBJ databases">
        <authorList>
            <person name="Alioto T."/>
            <person name="Alioto T."/>
            <person name="Gomez Garrido J."/>
        </authorList>
    </citation>
    <scope>NUCLEOTIDE SEQUENCE</scope>
</reference>
<keyword evidence="2" id="KW-0812">Transmembrane</keyword>
<keyword evidence="3" id="KW-0732">Signal</keyword>
<dbReference type="PROSITE" id="PS01355">
    <property type="entry name" value="HEMATOPO_REC_S_F1"/>
    <property type="match status" value="1"/>
</dbReference>
<gene>
    <name evidence="9" type="ORF">PECUL_23A057532</name>
</gene>